<dbReference type="RefSeq" id="WP_225424361.1">
    <property type="nucleotide sequence ID" value="NZ_BJEA01000004.1"/>
</dbReference>
<dbReference type="Gene3D" id="2.40.50.480">
    <property type="match status" value="1"/>
</dbReference>
<dbReference type="EMBL" id="JBHLZY010000025">
    <property type="protein sequence ID" value="MFB9770245.1"/>
    <property type="molecule type" value="Genomic_DNA"/>
</dbReference>
<reference evidence="1 2" key="1">
    <citation type="submission" date="2024-09" db="EMBL/GenBank/DDBJ databases">
        <authorList>
            <person name="Sun Q."/>
            <person name="Mori K."/>
        </authorList>
    </citation>
    <scope>NUCLEOTIDE SEQUENCE [LARGE SCALE GENOMIC DNA]</scope>
    <source>
        <strain evidence="1 2">TBRC 4576</strain>
    </source>
</reference>
<sequence length="133" mass="14591">MKKGLLGLALVIVLIVGGLLASGTVTKNRGDEFSMALDNVNPLVPVTTVYGKTNQAVSYHQGQMGEDVYEYRINTVDAKGNRRWLTFDADHRLKLNHYLKIETKGQNVNSWAAVPVTQLPSQVNQVIALAPTN</sequence>
<name>A0ABV5WWR6_9LACO</name>
<evidence type="ECO:0000313" key="2">
    <source>
        <dbReference type="Proteomes" id="UP001589691"/>
    </source>
</evidence>
<protein>
    <submittedName>
        <fullName evidence="1">YxeA family protein</fullName>
    </submittedName>
</protein>
<evidence type="ECO:0000313" key="1">
    <source>
        <dbReference type="EMBL" id="MFB9770245.1"/>
    </source>
</evidence>
<dbReference type="Proteomes" id="UP001589691">
    <property type="component" value="Unassembled WGS sequence"/>
</dbReference>
<gene>
    <name evidence="1" type="ORF">ACFFLI_10255</name>
</gene>
<dbReference type="InterPro" id="IPR036166">
    <property type="entry name" value="YxeA-like_sf"/>
</dbReference>
<proteinExistence type="predicted"/>
<dbReference type="PANTHER" id="PTHR36433">
    <property type="entry name" value="HYPOTHETICAL CYTOSOLIC PROTEIN"/>
    <property type="match status" value="1"/>
</dbReference>
<dbReference type="Pfam" id="PF06486">
    <property type="entry name" value="DUF1093"/>
    <property type="match status" value="1"/>
</dbReference>
<accession>A0ABV5WWR6</accession>
<dbReference type="SUPFAM" id="SSF159121">
    <property type="entry name" value="BC4932-like"/>
    <property type="match status" value="1"/>
</dbReference>
<dbReference type="InterPro" id="IPR006542">
    <property type="entry name" value="DUF1093"/>
</dbReference>
<dbReference type="NCBIfam" id="TIGR01655">
    <property type="entry name" value="yxeA_fam"/>
    <property type="match status" value="1"/>
</dbReference>
<comment type="caution">
    <text evidence="1">The sequence shown here is derived from an EMBL/GenBank/DDBJ whole genome shotgun (WGS) entry which is preliminary data.</text>
</comment>
<keyword evidence="2" id="KW-1185">Reference proteome</keyword>
<organism evidence="1 2">
    <name type="scientific">Lactiplantibacillus modestisalitolerans</name>
    <dbReference type="NCBI Taxonomy" id="1457219"/>
    <lineage>
        <taxon>Bacteria</taxon>
        <taxon>Bacillati</taxon>
        <taxon>Bacillota</taxon>
        <taxon>Bacilli</taxon>
        <taxon>Lactobacillales</taxon>
        <taxon>Lactobacillaceae</taxon>
        <taxon>Lactiplantibacillus</taxon>
    </lineage>
</organism>
<dbReference type="PANTHER" id="PTHR36433:SF2">
    <property type="entry name" value="YXEA FAMILY PROTEIN"/>
    <property type="match status" value="1"/>
</dbReference>